<dbReference type="Proteomes" id="UP000255382">
    <property type="component" value="Unassembled WGS sequence"/>
</dbReference>
<dbReference type="GO" id="GO:0005829">
    <property type="term" value="C:cytosol"/>
    <property type="evidence" value="ECO:0007669"/>
    <property type="project" value="TreeGrafter"/>
</dbReference>
<dbReference type="AlphaFoldDB" id="A0A378ARA4"/>
<dbReference type="EMBL" id="UGLZ01000005">
    <property type="protein sequence ID" value="STV18678.1"/>
    <property type="molecule type" value="Genomic_DNA"/>
</dbReference>
<gene>
    <name evidence="1" type="primary">yieM_1</name>
    <name evidence="1" type="ORF">NCTC5050_02974</name>
</gene>
<evidence type="ECO:0000313" key="2">
    <source>
        <dbReference type="Proteomes" id="UP000255382"/>
    </source>
</evidence>
<dbReference type="PANTHER" id="PTHR36846:SF1">
    <property type="entry name" value="PROTEIN VIAA"/>
    <property type="match status" value="1"/>
</dbReference>
<keyword evidence="2" id="KW-1185">Reference proteome</keyword>
<proteinExistence type="predicted"/>
<evidence type="ECO:0000313" key="1">
    <source>
        <dbReference type="EMBL" id="STV18678.1"/>
    </source>
</evidence>
<name>A0A378ARA4_KLEPO</name>
<sequence length="313" mass="35520">MTLDMLNVMLAVSEEGMIEEMLLALLASPQLAVFFEKFPRLKNIIAADIPRWREAVRARLKEVNIPPDLDAEVQTYQQAQLLSTSQFIIQLPQILGKLHQLQSPFAAQAQKLVDDNATFTPALHTLFLQRWRLSLVVQATSLNQQLLDEERDQLLSEVQERMTLSGQLDPVLAENDTAAGRLWDMSAGELKRGDYQLIVRYGDFLNQQPELLQLAEQLGRSREAKSVPKKDAPMETFRSLVREPATVPEQVDGLQQSDDILRLLPPELATLGITELEFEFYRKLVEKQLLTYRLHGDALARENYRTPGNAAGF</sequence>
<keyword evidence="1" id="KW-0808">Transferase</keyword>
<dbReference type="PANTHER" id="PTHR36846">
    <property type="entry name" value="PROTEIN VIAA"/>
    <property type="match status" value="1"/>
</dbReference>
<organism evidence="1 2">
    <name type="scientific">Klebsiella pneumoniae subsp. ozaenae</name>
    <dbReference type="NCBI Taxonomy" id="574"/>
    <lineage>
        <taxon>Bacteria</taxon>
        <taxon>Pseudomonadati</taxon>
        <taxon>Pseudomonadota</taxon>
        <taxon>Gammaproteobacteria</taxon>
        <taxon>Enterobacterales</taxon>
        <taxon>Enterobacteriaceae</taxon>
        <taxon>Klebsiella/Raoultella group</taxon>
        <taxon>Klebsiella</taxon>
        <taxon>Klebsiella pneumoniae complex</taxon>
    </lineage>
</organism>
<protein>
    <submittedName>
        <fullName evidence="1">Protoheme IX farnesyltransferase</fullName>
    </submittedName>
</protein>
<accession>A0A378ARA4</accession>
<reference evidence="1 2" key="1">
    <citation type="submission" date="2018-06" db="EMBL/GenBank/DDBJ databases">
        <authorList>
            <consortium name="Pathogen Informatics"/>
            <person name="Doyle S."/>
        </authorList>
    </citation>
    <scope>NUCLEOTIDE SEQUENCE [LARGE SCALE GENOMIC DNA]</scope>
    <source>
        <strain evidence="1 2">NCTC5050</strain>
    </source>
</reference>
<dbReference type="GO" id="GO:0016740">
    <property type="term" value="F:transferase activity"/>
    <property type="evidence" value="ECO:0007669"/>
    <property type="project" value="UniProtKB-KW"/>
</dbReference>